<keyword evidence="2" id="KW-1185">Reference proteome</keyword>
<gene>
    <name evidence="1" type="ORF">AMECASPLE_000111</name>
</gene>
<comment type="caution">
    <text evidence="1">The sequence shown here is derived from an EMBL/GenBank/DDBJ whole genome shotgun (WGS) entry which is preliminary data.</text>
</comment>
<organism evidence="1 2">
    <name type="scientific">Ameca splendens</name>
    <dbReference type="NCBI Taxonomy" id="208324"/>
    <lineage>
        <taxon>Eukaryota</taxon>
        <taxon>Metazoa</taxon>
        <taxon>Chordata</taxon>
        <taxon>Craniata</taxon>
        <taxon>Vertebrata</taxon>
        <taxon>Euteleostomi</taxon>
        <taxon>Actinopterygii</taxon>
        <taxon>Neopterygii</taxon>
        <taxon>Teleostei</taxon>
        <taxon>Neoteleostei</taxon>
        <taxon>Acanthomorphata</taxon>
        <taxon>Ovalentaria</taxon>
        <taxon>Atherinomorphae</taxon>
        <taxon>Cyprinodontiformes</taxon>
        <taxon>Goodeidae</taxon>
        <taxon>Ameca</taxon>
    </lineage>
</organism>
<evidence type="ECO:0000313" key="2">
    <source>
        <dbReference type="Proteomes" id="UP001469553"/>
    </source>
</evidence>
<evidence type="ECO:0000313" key="1">
    <source>
        <dbReference type="EMBL" id="MEQ2282385.1"/>
    </source>
</evidence>
<accession>A0ABV0XLP9</accession>
<sequence>MEDKIVGTVRQIEAGDELSGSIINPHPLLFNILKTPTAHSEQSSISVQHDYGRTLKISLMLKASAASEKDSETFSSLNPLFSTAFCSILACQNKKTKKNMRHC</sequence>
<reference evidence="1 2" key="1">
    <citation type="submission" date="2021-06" db="EMBL/GenBank/DDBJ databases">
        <authorList>
            <person name="Palmer J.M."/>
        </authorList>
    </citation>
    <scope>NUCLEOTIDE SEQUENCE [LARGE SCALE GENOMIC DNA]</scope>
    <source>
        <strain evidence="1 2">AS_MEX2019</strain>
        <tissue evidence="1">Muscle</tissue>
    </source>
</reference>
<protein>
    <submittedName>
        <fullName evidence="1">Uncharacterized protein</fullName>
    </submittedName>
</protein>
<dbReference type="EMBL" id="JAHRIP010009408">
    <property type="protein sequence ID" value="MEQ2282385.1"/>
    <property type="molecule type" value="Genomic_DNA"/>
</dbReference>
<name>A0ABV0XLP9_9TELE</name>
<dbReference type="Proteomes" id="UP001469553">
    <property type="component" value="Unassembled WGS sequence"/>
</dbReference>
<proteinExistence type="predicted"/>